<dbReference type="Proteomes" id="UP001342314">
    <property type="component" value="Unassembled WGS sequence"/>
</dbReference>
<dbReference type="GO" id="GO:0005096">
    <property type="term" value="F:GTPase activator activity"/>
    <property type="evidence" value="ECO:0007669"/>
    <property type="project" value="TreeGrafter"/>
</dbReference>
<dbReference type="InterPro" id="IPR050302">
    <property type="entry name" value="Rab_GAP_TBC_domain"/>
</dbReference>
<proteinExistence type="predicted"/>
<dbReference type="Pfam" id="PF00566">
    <property type="entry name" value="RabGAP-TBC"/>
    <property type="match status" value="1"/>
</dbReference>
<dbReference type="SUPFAM" id="SSF47923">
    <property type="entry name" value="Ypt/Rab-GAP domain of gyp1p"/>
    <property type="match status" value="2"/>
</dbReference>
<dbReference type="Gene3D" id="1.10.8.270">
    <property type="entry name" value="putative rabgap domain of human tbc1 domain family member 14 like domains"/>
    <property type="match status" value="1"/>
</dbReference>
<comment type="caution">
    <text evidence="3">The sequence shown here is derived from an EMBL/GenBank/DDBJ whole genome shotgun (WGS) entry which is preliminary data.</text>
</comment>
<dbReference type="AlphaFoldDB" id="A0AAV5GNV3"/>
<feature type="region of interest" description="Disordered" evidence="1">
    <location>
        <begin position="345"/>
        <end position="384"/>
    </location>
</feature>
<feature type="compositionally biased region" description="Polar residues" evidence="1">
    <location>
        <begin position="111"/>
        <end position="122"/>
    </location>
</feature>
<dbReference type="PANTHER" id="PTHR47219">
    <property type="entry name" value="RAB GTPASE-ACTIVATING PROTEIN 1-LIKE"/>
    <property type="match status" value="1"/>
</dbReference>
<dbReference type="EMBL" id="BQKY01000008">
    <property type="protein sequence ID" value="GJN91226.1"/>
    <property type="molecule type" value="Genomic_DNA"/>
</dbReference>
<accession>A0AAV5GNV3</accession>
<dbReference type="GO" id="GO:0031267">
    <property type="term" value="F:small GTPase binding"/>
    <property type="evidence" value="ECO:0007669"/>
    <property type="project" value="TreeGrafter"/>
</dbReference>
<dbReference type="InterPro" id="IPR000195">
    <property type="entry name" value="Rab-GAP-TBC_dom"/>
</dbReference>
<feature type="region of interest" description="Disordered" evidence="1">
    <location>
        <begin position="1"/>
        <end position="200"/>
    </location>
</feature>
<feature type="domain" description="Rab-GAP TBC" evidence="2">
    <location>
        <begin position="454"/>
        <end position="656"/>
    </location>
</feature>
<gene>
    <name evidence="3" type="ORF">Rhopal_004244-T1</name>
</gene>
<evidence type="ECO:0000313" key="4">
    <source>
        <dbReference type="Proteomes" id="UP001342314"/>
    </source>
</evidence>
<protein>
    <recommendedName>
        <fullName evidence="2">Rab-GAP TBC domain-containing protein</fullName>
    </recommendedName>
</protein>
<dbReference type="PROSITE" id="PS50086">
    <property type="entry name" value="TBC_RABGAP"/>
    <property type="match status" value="1"/>
</dbReference>
<keyword evidence="4" id="KW-1185">Reference proteome</keyword>
<dbReference type="SMART" id="SM00164">
    <property type="entry name" value="TBC"/>
    <property type="match status" value="1"/>
</dbReference>
<feature type="compositionally biased region" description="Polar residues" evidence="1">
    <location>
        <begin position="138"/>
        <end position="153"/>
    </location>
</feature>
<dbReference type="Gene3D" id="1.10.472.80">
    <property type="entry name" value="Ypt/Rab-GAP domain of gyp1p, domain 3"/>
    <property type="match status" value="1"/>
</dbReference>
<dbReference type="InterPro" id="IPR035969">
    <property type="entry name" value="Rab-GAP_TBC_sf"/>
</dbReference>
<name>A0AAV5GNV3_9BASI</name>
<feature type="compositionally biased region" description="Polar residues" evidence="1">
    <location>
        <begin position="177"/>
        <end position="187"/>
    </location>
</feature>
<organism evidence="3 4">
    <name type="scientific">Rhodotorula paludigena</name>
    <dbReference type="NCBI Taxonomy" id="86838"/>
    <lineage>
        <taxon>Eukaryota</taxon>
        <taxon>Fungi</taxon>
        <taxon>Dikarya</taxon>
        <taxon>Basidiomycota</taxon>
        <taxon>Pucciniomycotina</taxon>
        <taxon>Microbotryomycetes</taxon>
        <taxon>Sporidiobolales</taxon>
        <taxon>Sporidiobolaceae</taxon>
        <taxon>Rhodotorula</taxon>
    </lineage>
</organism>
<feature type="region of interest" description="Disordered" evidence="1">
    <location>
        <begin position="272"/>
        <end position="300"/>
    </location>
</feature>
<evidence type="ECO:0000313" key="3">
    <source>
        <dbReference type="EMBL" id="GJN91226.1"/>
    </source>
</evidence>
<evidence type="ECO:0000259" key="2">
    <source>
        <dbReference type="PROSITE" id="PS50086"/>
    </source>
</evidence>
<reference evidence="3 4" key="1">
    <citation type="submission" date="2021-12" db="EMBL/GenBank/DDBJ databases">
        <title>High titer production of polyol ester of fatty acids by Rhodotorula paludigena BS15 towards product separation-free biomass refinery.</title>
        <authorList>
            <person name="Mano J."/>
            <person name="Ono H."/>
            <person name="Tanaka T."/>
            <person name="Naito K."/>
            <person name="Sushida H."/>
            <person name="Ike M."/>
            <person name="Tokuyasu K."/>
            <person name="Kitaoka M."/>
        </authorList>
    </citation>
    <scope>NUCLEOTIDE SEQUENCE [LARGE SCALE GENOMIC DNA]</scope>
    <source>
        <strain evidence="3 4">BS15</strain>
    </source>
</reference>
<dbReference type="PANTHER" id="PTHR47219:SF9">
    <property type="entry name" value="GTPASE ACTIVATING PROTEIN AND CENTROSOME-ASSOCIATED, ISOFORM B"/>
    <property type="match status" value="1"/>
</dbReference>
<evidence type="ECO:0000256" key="1">
    <source>
        <dbReference type="SAM" id="MobiDB-lite"/>
    </source>
</evidence>
<sequence length="731" mass="79965">MSAIAQALTSEDGEAVQLHGRQQDGSRLGLQAGVEAGVEVARKRATSSVTASPGRASTRENGSPRVTGLVTPTTPKGLNLDLGPGDSPLDSRTRSPSGASMRNGMLDSVPPRSSSISPTRMLNGSGGDHLEPPPSQPVFHSSSLPTSAFAGSTGHNGNGIGPSPSSPMLHLPPDVASTGSRRPSHSQIVPDPNSLSVSSSFSAVTSNSSHLPAQEFSPYPPSAVSFNSFTDPDGVAALVQQLYARLDEQGVHGDGWDEGKERSRDGLILQEAFQEDAVRRDPVRSPSTRHLEPPLDQDQAAKAEHVLRRVDRYGFFSHSHPAALASQHNRLVTLTAAPFADLPSLSSKKRSSRLSSSTSSAPLAVPARPQARNHPNRQSTASLLPSTVIAPDAIALETKRIDKWGSMLSVARRDPGGNAQDWAISAGWWSGRVPGGGGGQSGKYRRLQRRVFKGIPDRWRRAVWGLLLERMADEVSRDGRQGRAPTLDQLKREYESLVEQPYVQDTQIDLDVPRTISGHVMFHTRYGQGQRALFHVLHAFGLKCEGGQGGYCQGMGPIAATLLCYFEPERAYAGLSRLFDQYRLGHIFANDFPGLDECFFVQEKLIELFMPDVHQAFVEHCILPSAYAVKWYITLFTNSFPFATQLRLWDALLLEGLDVLIIIAVAIIWHFRHDFTGPSASFESIVSSLSAYFLVESDDALLRWIRKTLRIKGLRDKMKSWRAEWQRDKQQ</sequence>
<feature type="compositionally biased region" description="Basic and acidic residues" evidence="1">
    <location>
        <begin position="276"/>
        <end position="300"/>
    </location>
</feature>